<dbReference type="Proteomes" id="UP000078343">
    <property type="component" value="Unassembled WGS sequence"/>
</dbReference>
<evidence type="ECO:0000313" key="3">
    <source>
        <dbReference type="Proteomes" id="UP000078343"/>
    </source>
</evidence>
<evidence type="ECO:0000313" key="2">
    <source>
        <dbReference type="EMBL" id="OAP63124.1"/>
    </source>
</evidence>
<sequence>MSSTENLSGGEGEQNNNSSNSLNNSIKSVFSSLKRVATNDSKKSDGTDSSASRSDPLSSIATEPLPDDRTEIEGLLNRQLSALDQLRRTVVARNQEIKDYCARAAHYYNLRPRVAPSFLRQLDVEIRLLRQQRNGLQALVDMRHNEIVRMAEHRKKLDADQGLDCNVYDMYLDFRRISEWEQLFSI</sequence>
<organism evidence="2 3">
    <name type="scientific">Fonsecaea erecta</name>
    <dbReference type="NCBI Taxonomy" id="1367422"/>
    <lineage>
        <taxon>Eukaryota</taxon>
        <taxon>Fungi</taxon>
        <taxon>Dikarya</taxon>
        <taxon>Ascomycota</taxon>
        <taxon>Pezizomycotina</taxon>
        <taxon>Eurotiomycetes</taxon>
        <taxon>Chaetothyriomycetidae</taxon>
        <taxon>Chaetothyriales</taxon>
        <taxon>Herpotrichiellaceae</taxon>
        <taxon>Fonsecaea</taxon>
    </lineage>
</organism>
<dbReference type="RefSeq" id="XP_018696491.1">
    <property type="nucleotide sequence ID" value="XM_018833867.1"/>
</dbReference>
<gene>
    <name evidence="2" type="ORF">AYL99_02351</name>
</gene>
<evidence type="ECO:0000256" key="1">
    <source>
        <dbReference type="SAM" id="MobiDB-lite"/>
    </source>
</evidence>
<feature type="region of interest" description="Disordered" evidence="1">
    <location>
        <begin position="1"/>
        <end position="24"/>
    </location>
</feature>
<protein>
    <submittedName>
        <fullName evidence="2">Uncharacterized protein</fullName>
    </submittedName>
</protein>
<accession>A0A178ZTM9</accession>
<dbReference type="AlphaFoldDB" id="A0A178ZTM9"/>
<keyword evidence="3" id="KW-1185">Reference proteome</keyword>
<proteinExistence type="predicted"/>
<dbReference type="EMBL" id="LVYI01000002">
    <property type="protein sequence ID" value="OAP63124.1"/>
    <property type="molecule type" value="Genomic_DNA"/>
</dbReference>
<name>A0A178ZTM9_9EURO</name>
<feature type="compositionally biased region" description="Low complexity" evidence="1">
    <location>
        <begin position="49"/>
        <end position="59"/>
    </location>
</feature>
<dbReference type="OrthoDB" id="4138208at2759"/>
<reference evidence="2 3" key="1">
    <citation type="submission" date="2016-04" db="EMBL/GenBank/DDBJ databases">
        <title>Draft genome of Fonsecaea erecta CBS 125763.</title>
        <authorList>
            <person name="Weiss V.A."/>
            <person name="Vicente V.A."/>
            <person name="Raittz R.T."/>
            <person name="Moreno L.F."/>
            <person name="De Souza E.M."/>
            <person name="Pedrosa F.O."/>
            <person name="Steffens M.B."/>
            <person name="Faoro H."/>
            <person name="Tadra-Sfeir M.Z."/>
            <person name="Najafzadeh M.J."/>
            <person name="Felipe M.S."/>
            <person name="Teixeira M."/>
            <person name="Sun J."/>
            <person name="Xi L."/>
            <person name="Gomes R."/>
            <person name="De Azevedo C.M."/>
            <person name="Salgado C.G."/>
            <person name="Da Silva M.B."/>
            <person name="Nascimento M.F."/>
            <person name="Queiroz-Telles F."/>
            <person name="Attili D.S."/>
            <person name="Gorbushina A."/>
        </authorList>
    </citation>
    <scope>NUCLEOTIDE SEQUENCE [LARGE SCALE GENOMIC DNA]</scope>
    <source>
        <strain evidence="2 3">CBS 125763</strain>
    </source>
</reference>
<comment type="caution">
    <text evidence="2">The sequence shown here is derived from an EMBL/GenBank/DDBJ whole genome shotgun (WGS) entry which is preliminary data.</text>
</comment>
<feature type="region of interest" description="Disordered" evidence="1">
    <location>
        <begin position="37"/>
        <end position="68"/>
    </location>
</feature>
<dbReference type="GeneID" id="30006521"/>